<dbReference type="InterPro" id="IPR009003">
    <property type="entry name" value="Peptidase_S1_PA"/>
</dbReference>
<dbReference type="InterPro" id="IPR043504">
    <property type="entry name" value="Peptidase_S1_PA_chymotrypsin"/>
</dbReference>
<keyword evidence="12" id="KW-1185">Reference proteome</keyword>
<feature type="region of interest" description="Disordered" evidence="8">
    <location>
        <begin position="116"/>
        <end position="143"/>
    </location>
</feature>
<evidence type="ECO:0000256" key="2">
    <source>
        <dbReference type="ARBA" id="ARBA00022525"/>
    </source>
</evidence>
<dbReference type="GO" id="GO:0005576">
    <property type="term" value="C:extracellular region"/>
    <property type="evidence" value="ECO:0007669"/>
    <property type="project" value="UniProtKB-SubCell"/>
</dbReference>
<dbReference type="SMART" id="SM00020">
    <property type="entry name" value="Tryp_SPc"/>
    <property type="match status" value="1"/>
</dbReference>
<proteinExistence type="predicted"/>
<dbReference type="InterPro" id="IPR001314">
    <property type="entry name" value="Peptidase_S1A"/>
</dbReference>
<keyword evidence="9" id="KW-0732">Signal</keyword>
<dbReference type="Proteomes" id="UP000283509">
    <property type="component" value="Unassembled WGS sequence"/>
</dbReference>
<evidence type="ECO:0000256" key="7">
    <source>
        <dbReference type="RuleBase" id="RU363034"/>
    </source>
</evidence>
<dbReference type="InterPro" id="IPR001254">
    <property type="entry name" value="Trypsin_dom"/>
</dbReference>
<comment type="subcellular location">
    <subcellularLocation>
        <location evidence="1">Secreted</location>
    </subcellularLocation>
</comment>
<reference evidence="11 12" key="1">
    <citation type="submission" date="2018-04" db="EMBL/GenBank/DDBJ databases">
        <authorList>
            <person name="Zhang X."/>
            <person name="Yuan J."/>
            <person name="Li F."/>
            <person name="Xiang J."/>
        </authorList>
    </citation>
    <scope>NUCLEOTIDE SEQUENCE [LARGE SCALE GENOMIC DNA]</scope>
    <source>
        <tissue evidence="11">Muscle</tissue>
    </source>
</reference>
<feature type="chain" id="PRO_5018691991" evidence="9">
    <location>
        <begin position="16"/>
        <end position="382"/>
    </location>
</feature>
<evidence type="ECO:0000256" key="5">
    <source>
        <dbReference type="ARBA" id="ARBA00022825"/>
    </source>
</evidence>
<dbReference type="InterPro" id="IPR033116">
    <property type="entry name" value="TRYPSIN_SER"/>
</dbReference>
<dbReference type="CDD" id="cd00190">
    <property type="entry name" value="Tryp_SPc"/>
    <property type="match status" value="1"/>
</dbReference>
<dbReference type="InterPro" id="IPR018114">
    <property type="entry name" value="TRYPSIN_HIS"/>
</dbReference>
<accession>A0A3R7MWD1</accession>
<evidence type="ECO:0000256" key="9">
    <source>
        <dbReference type="SAM" id="SignalP"/>
    </source>
</evidence>
<keyword evidence="4 7" id="KW-0378">Hydrolase</keyword>
<dbReference type="GO" id="GO:0004252">
    <property type="term" value="F:serine-type endopeptidase activity"/>
    <property type="evidence" value="ECO:0007669"/>
    <property type="project" value="InterPro"/>
</dbReference>
<dbReference type="SUPFAM" id="SSF50494">
    <property type="entry name" value="Trypsin-like serine proteases"/>
    <property type="match status" value="1"/>
</dbReference>
<feature type="signal peptide" evidence="9">
    <location>
        <begin position="1"/>
        <end position="15"/>
    </location>
</feature>
<feature type="domain" description="Peptidase S1" evidence="10">
    <location>
        <begin position="154"/>
        <end position="382"/>
    </location>
</feature>
<evidence type="ECO:0000313" key="12">
    <source>
        <dbReference type="Proteomes" id="UP000283509"/>
    </source>
</evidence>
<dbReference type="AlphaFoldDB" id="A0A3R7MWD1"/>
<evidence type="ECO:0000313" key="11">
    <source>
        <dbReference type="EMBL" id="ROT71277.1"/>
    </source>
</evidence>
<evidence type="ECO:0000259" key="10">
    <source>
        <dbReference type="PROSITE" id="PS50240"/>
    </source>
</evidence>
<dbReference type="Pfam" id="PF00089">
    <property type="entry name" value="Trypsin"/>
    <property type="match status" value="1"/>
</dbReference>
<keyword evidence="3 7" id="KW-0645">Protease</keyword>
<name>A0A3R7MWD1_PENVA</name>
<dbReference type="PROSITE" id="PS00134">
    <property type="entry name" value="TRYPSIN_HIS"/>
    <property type="match status" value="1"/>
</dbReference>
<keyword evidence="5 7" id="KW-0720">Serine protease</keyword>
<comment type="caution">
    <text evidence="11">The sequence shown here is derived from an EMBL/GenBank/DDBJ whole genome shotgun (WGS) entry which is preliminary data.</text>
</comment>
<reference evidence="11 12" key="2">
    <citation type="submission" date="2019-01" db="EMBL/GenBank/DDBJ databases">
        <title>The decoding of complex shrimp genome reveals the adaptation for benthos swimmer, frequently molting mechanism and breeding impact on genome.</title>
        <authorList>
            <person name="Sun Y."/>
            <person name="Gao Y."/>
            <person name="Yu Y."/>
        </authorList>
    </citation>
    <scope>NUCLEOTIDE SEQUENCE [LARGE SCALE GENOMIC DNA]</scope>
    <source>
        <tissue evidence="11">Muscle</tissue>
    </source>
</reference>
<keyword evidence="2" id="KW-0964">Secreted</keyword>
<dbReference type="GO" id="GO:0006508">
    <property type="term" value="P:proteolysis"/>
    <property type="evidence" value="ECO:0007669"/>
    <property type="project" value="UniProtKB-KW"/>
</dbReference>
<dbReference type="PANTHER" id="PTHR24252">
    <property type="entry name" value="ACROSIN-RELATED"/>
    <property type="match status" value="1"/>
</dbReference>
<dbReference type="PANTHER" id="PTHR24252:SF7">
    <property type="entry name" value="HYALIN"/>
    <property type="match status" value="1"/>
</dbReference>
<sequence>MAFLCLLLLFAAAHAVPVRQSQGCNFHISLPIGGSTGMTPPSCNAFRLRQCSFSADSPAGTTIRMHCFLNIGFNSFFTFYPGGSSPLYWTSFSGTILQSTNSNAFLKQLLIQQQHPATTADPTTTTDPSNPTPTSATPSNNTDCDCGIKNEGRIVGGQEAAVNEWPWHAGLRRTSDNVVYCGAALISPTWLVTAAHCLIYSPQEMVALLGYHDVTQPLASAYSTTVGVASYISHEAYNADTVDNDIGLVQLAIAVSFNLGVRPICLPFSFAGEDFQSETGVVTGWGTTSFQGELSDVLLDVELPVLTTAECKAFYGDRITDNMMCTYEPGSDACQGDSGGPLAWSSGGNYYLIGVVSWGEDCAAVDNPGVYAKVTKTSSQSA</sequence>
<keyword evidence="6" id="KW-1015">Disulfide bond</keyword>
<organism evidence="11 12">
    <name type="scientific">Penaeus vannamei</name>
    <name type="common">Whiteleg shrimp</name>
    <name type="synonym">Litopenaeus vannamei</name>
    <dbReference type="NCBI Taxonomy" id="6689"/>
    <lineage>
        <taxon>Eukaryota</taxon>
        <taxon>Metazoa</taxon>
        <taxon>Ecdysozoa</taxon>
        <taxon>Arthropoda</taxon>
        <taxon>Crustacea</taxon>
        <taxon>Multicrustacea</taxon>
        <taxon>Malacostraca</taxon>
        <taxon>Eumalacostraca</taxon>
        <taxon>Eucarida</taxon>
        <taxon>Decapoda</taxon>
        <taxon>Dendrobranchiata</taxon>
        <taxon>Penaeoidea</taxon>
        <taxon>Penaeidae</taxon>
        <taxon>Penaeus</taxon>
    </lineage>
</organism>
<protein>
    <submittedName>
        <fullName evidence="11">Venom serine protease 34</fullName>
    </submittedName>
</protein>
<dbReference type="EMBL" id="QCYY01002316">
    <property type="protein sequence ID" value="ROT71277.1"/>
    <property type="molecule type" value="Genomic_DNA"/>
</dbReference>
<gene>
    <name evidence="11" type="ORF">C7M84_010416</name>
</gene>
<evidence type="ECO:0000256" key="4">
    <source>
        <dbReference type="ARBA" id="ARBA00022801"/>
    </source>
</evidence>
<evidence type="ECO:0000256" key="8">
    <source>
        <dbReference type="SAM" id="MobiDB-lite"/>
    </source>
</evidence>
<dbReference type="PROSITE" id="PS50240">
    <property type="entry name" value="TRYPSIN_DOM"/>
    <property type="match status" value="1"/>
</dbReference>
<dbReference type="PROSITE" id="PS00135">
    <property type="entry name" value="TRYPSIN_SER"/>
    <property type="match status" value="1"/>
</dbReference>
<evidence type="ECO:0000256" key="1">
    <source>
        <dbReference type="ARBA" id="ARBA00004613"/>
    </source>
</evidence>
<evidence type="ECO:0000256" key="6">
    <source>
        <dbReference type="ARBA" id="ARBA00023157"/>
    </source>
</evidence>
<dbReference type="PRINTS" id="PR00722">
    <property type="entry name" value="CHYMOTRYPSIN"/>
</dbReference>
<dbReference type="Gene3D" id="2.40.10.10">
    <property type="entry name" value="Trypsin-like serine proteases"/>
    <property type="match status" value="1"/>
</dbReference>
<dbReference type="FunFam" id="2.40.10.10:FF:000015">
    <property type="entry name" value="Atrial natriuretic peptide-converting enzyme"/>
    <property type="match status" value="1"/>
</dbReference>
<dbReference type="OrthoDB" id="6380398at2759"/>
<evidence type="ECO:0000256" key="3">
    <source>
        <dbReference type="ARBA" id="ARBA00022670"/>
    </source>
</evidence>